<evidence type="ECO:0000313" key="8">
    <source>
        <dbReference type="Proteomes" id="UP000248536"/>
    </source>
</evidence>
<protein>
    <recommendedName>
        <fullName evidence="6">Glycosyltransferase 2-like domain-containing protein</fullName>
    </recommendedName>
</protein>
<dbReference type="SUPFAM" id="SSF53448">
    <property type="entry name" value="Nucleotide-diphospho-sugar transferases"/>
    <property type="match status" value="1"/>
</dbReference>
<proteinExistence type="predicted"/>
<name>A0A2Z4LQ72_9FLAO</name>
<evidence type="ECO:0000256" key="5">
    <source>
        <dbReference type="ARBA" id="ARBA00023136"/>
    </source>
</evidence>
<dbReference type="PANTHER" id="PTHR43646:SF2">
    <property type="entry name" value="GLYCOSYLTRANSFERASE 2-LIKE DOMAIN-CONTAINING PROTEIN"/>
    <property type="match status" value="1"/>
</dbReference>
<keyword evidence="2" id="KW-1003">Cell membrane</keyword>
<sequence>MKQSNAVKISIIIPVLNEEAYLGKLLKHISKTSSPKKIMEVICVDGGSVDKTVDVINRHGAKVVHSKKGRARQMNLGAKQAKGEILYFLHADTLTPKDFDRQILNAVEQGHESGCFRMRFDTKNPILRFFAWMSKINHTLCRGGDQSLFIKKHVFNKTKGFNEDYLIYEDTEFIQRLYQQTKFKILSDYVITSARKYREQGWLKVQFHFAMIHLKNYFGASPEDLYRYYHKNILS</sequence>
<keyword evidence="3" id="KW-0328">Glycosyltransferase</keyword>
<evidence type="ECO:0000259" key="6">
    <source>
        <dbReference type="Pfam" id="PF00535"/>
    </source>
</evidence>
<gene>
    <name evidence="7" type="ORF">HME9304_01021</name>
</gene>
<dbReference type="AlphaFoldDB" id="A0A2Z4LQ72"/>
<keyword evidence="4" id="KW-0808">Transferase</keyword>
<evidence type="ECO:0000256" key="1">
    <source>
        <dbReference type="ARBA" id="ARBA00004236"/>
    </source>
</evidence>
<accession>A0A2Z4LQ72</accession>
<dbReference type="OrthoDB" id="9810303at2"/>
<dbReference type="InterPro" id="IPR001173">
    <property type="entry name" value="Glyco_trans_2-like"/>
</dbReference>
<dbReference type="InterPro" id="IPR026461">
    <property type="entry name" value="Trfase_2_rSAM/seldom_assoc"/>
</dbReference>
<feature type="domain" description="Glycosyltransferase 2-like" evidence="6">
    <location>
        <begin position="10"/>
        <end position="126"/>
    </location>
</feature>
<dbReference type="NCBIfam" id="TIGR04283">
    <property type="entry name" value="glyco_like_mftF"/>
    <property type="match status" value="1"/>
</dbReference>
<dbReference type="Pfam" id="PF00535">
    <property type="entry name" value="Glycos_transf_2"/>
    <property type="match status" value="1"/>
</dbReference>
<dbReference type="Gene3D" id="3.90.550.10">
    <property type="entry name" value="Spore Coat Polysaccharide Biosynthesis Protein SpsA, Chain A"/>
    <property type="match status" value="1"/>
</dbReference>
<keyword evidence="8" id="KW-1185">Reference proteome</keyword>
<comment type="subcellular location">
    <subcellularLocation>
        <location evidence="1">Cell membrane</location>
    </subcellularLocation>
</comment>
<dbReference type="RefSeq" id="WP_112377536.1">
    <property type="nucleotide sequence ID" value="NZ_CP030104.1"/>
</dbReference>
<reference evidence="7 8" key="1">
    <citation type="submission" date="2018-06" db="EMBL/GenBank/DDBJ databases">
        <title>Spongiibacterium sp. HME9304 Genome sequencing and assembly.</title>
        <authorList>
            <person name="Kang H."/>
            <person name="Kim H."/>
            <person name="Joh K."/>
        </authorList>
    </citation>
    <scope>NUCLEOTIDE SEQUENCE [LARGE SCALE GENOMIC DNA]</scope>
    <source>
        <strain evidence="7 8">HME9304</strain>
    </source>
</reference>
<evidence type="ECO:0000256" key="4">
    <source>
        <dbReference type="ARBA" id="ARBA00022679"/>
    </source>
</evidence>
<dbReference type="Proteomes" id="UP000248536">
    <property type="component" value="Chromosome"/>
</dbReference>
<evidence type="ECO:0000313" key="7">
    <source>
        <dbReference type="EMBL" id="AWX44021.1"/>
    </source>
</evidence>
<dbReference type="EMBL" id="CP030104">
    <property type="protein sequence ID" value="AWX44021.1"/>
    <property type="molecule type" value="Genomic_DNA"/>
</dbReference>
<dbReference type="GO" id="GO:0016757">
    <property type="term" value="F:glycosyltransferase activity"/>
    <property type="evidence" value="ECO:0007669"/>
    <property type="project" value="UniProtKB-KW"/>
</dbReference>
<dbReference type="KEGG" id="spon:HME9304_01021"/>
<organism evidence="7 8">
    <name type="scientific">Flagellimonas maritima</name>
    <dbReference type="NCBI Taxonomy" id="1383885"/>
    <lineage>
        <taxon>Bacteria</taxon>
        <taxon>Pseudomonadati</taxon>
        <taxon>Bacteroidota</taxon>
        <taxon>Flavobacteriia</taxon>
        <taxon>Flavobacteriales</taxon>
        <taxon>Flavobacteriaceae</taxon>
        <taxon>Flagellimonas</taxon>
    </lineage>
</organism>
<evidence type="ECO:0000256" key="3">
    <source>
        <dbReference type="ARBA" id="ARBA00022676"/>
    </source>
</evidence>
<evidence type="ECO:0000256" key="2">
    <source>
        <dbReference type="ARBA" id="ARBA00022475"/>
    </source>
</evidence>
<dbReference type="GO" id="GO:0005886">
    <property type="term" value="C:plasma membrane"/>
    <property type="evidence" value="ECO:0007669"/>
    <property type="project" value="UniProtKB-SubCell"/>
</dbReference>
<dbReference type="CDD" id="cd02522">
    <property type="entry name" value="GT_2_like_a"/>
    <property type="match status" value="1"/>
</dbReference>
<dbReference type="InterPro" id="IPR029044">
    <property type="entry name" value="Nucleotide-diphossugar_trans"/>
</dbReference>
<keyword evidence="5" id="KW-0472">Membrane</keyword>
<dbReference type="PANTHER" id="PTHR43646">
    <property type="entry name" value="GLYCOSYLTRANSFERASE"/>
    <property type="match status" value="1"/>
</dbReference>